<gene>
    <name evidence="1" type="ORF">LCGC14_0485110</name>
</gene>
<evidence type="ECO:0000313" key="1">
    <source>
        <dbReference type="EMBL" id="KKN65123.1"/>
    </source>
</evidence>
<comment type="caution">
    <text evidence="1">The sequence shown here is derived from an EMBL/GenBank/DDBJ whole genome shotgun (WGS) entry which is preliminary data.</text>
</comment>
<protein>
    <submittedName>
        <fullName evidence="1">Uncharacterized protein</fullName>
    </submittedName>
</protein>
<organism evidence="1">
    <name type="scientific">marine sediment metagenome</name>
    <dbReference type="NCBI Taxonomy" id="412755"/>
    <lineage>
        <taxon>unclassified sequences</taxon>
        <taxon>metagenomes</taxon>
        <taxon>ecological metagenomes</taxon>
    </lineage>
</organism>
<proteinExistence type="predicted"/>
<dbReference type="AlphaFoldDB" id="A0A0F9VH37"/>
<reference evidence="1" key="1">
    <citation type="journal article" date="2015" name="Nature">
        <title>Complex archaea that bridge the gap between prokaryotes and eukaryotes.</title>
        <authorList>
            <person name="Spang A."/>
            <person name="Saw J.H."/>
            <person name="Jorgensen S.L."/>
            <person name="Zaremba-Niedzwiedzka K."/>
            <person name="Martijn J."/>
            <person name="Lind A.E."/>
            <person name="van Eijk R."/>
            <person name="Schleper C."/>
            <person name="Guy L."/>
            <person name="Ettema T.J."/>
        </authorList>
    </citation>
    <scope>NUCLEOTIDE SEQUENCE</scope>
</reference>
<accession>A0A0F9VH37</accession>
<sequence length="95" mass="11284">MTLQDKARRYVCTNHITHSEKVFHESDVVDDVKLLKKELRERIIFLQNQIDNGERWSDGTPRPTLTHPEYWDNEPKIEELKRFSDVIDSIFGGEK</sequence>
<dbReference type="EMBL" id="LAZR01000534">
    <property type="protein sequence ID" value="KKN65123.1"/>
    <property type="molecule type" value="Genomic_DNA"/>
</dbReference>
<name>A0A0F9VH37_9ZZZZ</name>